<proteinExistence type="predicted"/>
<dbReference type="RefSeq" id="WP_167700630.1">
    <property type="nucleotide sequence ID" value="NZ_CP118174.1"/>
</dbReference>
<keyword evidence="2" id="KW-1185">Reference proteome</keyword>
<organism evidence="1 2">
    <name type="scientific">Entomospira entomophila</name>
    <dbReference type="NCBI Taxonomy" id="2719988"/>
    <lineage>
        <taxon>Bacteria</taxon>
        <taxon>Pseudomonadati</taxon>
        <taxon>Spirochaetota</taxon>
        <taxon>Spirochaetia</taxon>
        <taxon>Spirochaetales</taxon>
        <taxon>Spirochaetaceae</taxon>
        <taxon>Entomospira</taxon>
    </lineage>
</organism>
<evidence type="ECO:0000313" key="2">
    <source>
        <dbReference type="Proteomes" id="UP000711995"/>
    </source>
</evidence>
<dbReference type="EMBL" id="JAATLJ010000001">
    <property type="protein sequence ID" value="NIZ41050.1"/>
    <property type="molecule type" value="Genomic_DNA"/>
</dbReference>
<dbReference type="AlphaFoldDB" id="A0A968GAZ3"/>
<comment type="caution">
    <text evidence="1">The sequence shown here is derived from an EMBL/GenBank/DDBJ whole genome shotgun (WGS) entry which is preliminary data.</text>
</comment>
<accession>A0A968GAZ3</accession>
<sequence>MDKEFDQEEYNRIYDMVCAKTWDLYYKYEHYLTEVDKEHAFDYLDHDEAGLGVGVLCIVLIESGIAVTQEEYDFIKDLRGDLADDDDDDGYFCFKLTDLKVLRE</sequence>
<gene>
    <name evidence="1" type="ORF">HCT14_05990</name>
</gene>
<dbReference type="Proteomes" id="UP000711995">
    <property type="component" value="Unassembled WGS sequence"/>
</dbReference>
<protein>
    <submittedName>
        <fullName evidence="1">Uncharacterized protein</fullName>
    </submittedName>
</protein>
<evidence type="ECO:0000313" key="1">
    <source>
        <dbReference type="EMBL" id="NIZ41050.1"/>
    </source>
</evidence>
<name>A0A968GAZ3_9SPIO</name>
<reference evidence="1 2" key="1">
    <citation type="submission" date="2020-03" db="EMBL/GenBank/DDBJ databases">
        <title>Spirochaetal bacteria isolated from arthropods constitute a novel genus Entomospira genus novum within the order Spirochaetales.</title>
        <authorList>
            <person name="Grana-Miraglia L."/>
            <person name="Sikutova S."/>
            <person name="Fingerle V."/>
            <person name="Sing A."/>
            <person name="Castillo-Ramirez S."/>
            <person name="Margos G."/>
            <person name="Rudolf I."/>
        </authorList>
    </citation>
    <scope>NUCLEOTIDE SEQUENCE [LARGE SCALE GENOMIC DNA]</scope>
    <source>
        <strain evidence="1 2">BR193</strain>
    </source>
</reference>